<dbReference type="InterPro" id="IPR006837">
    <property type="entry name" value="Divergent_DAC"/>
</dbReference>
<dbReference type="CDD" id="cd10936">
    <property type="entry name" value="CE4_DAC2"/>
    <property type="match status" value="1"/>
</dbReference>
<dbReference type="InterPro" id="IPR011330">
    <property type="entry name" value="Glyco_hydro/deAcase_b/a-brl"/>
</dbReference>
<evidence type="ECO:0000313" key="3">
    <source>
        <dbReference type="Proteomes" id="UP001597474"/>
    </source>
</evidence>
<reference evidence="3" key="1">
    <citation type="journal article" date="2019" name="Int. J. Syst. Evol. Microbiol.">
        <title>The Global Catalogue of Microorganisms (GCM) 10K type strain sequencing project: providing services to taxonomists for standard genome sequencing and annotation.</title>
        <authorList>
            <consortium name="The Broad Institute Genomics Platform"/>
            <consortium name="The Broad Institute Genome Sequencing Center for Infectious Disease"/>
            <person name="Wu L."/>
            <person name="Ma J."/>
        </authorList>
    </citation>
    <scope>NUCLEOTIDE SEQUENCE [LARGE SCALE GENOMIC DNA]</scope>
    <source>
        <strain evidence="3">TISTR 2562</strain>
    </source>
</reference>
<dbReference type="EMBL" id="JBHUMP010000002">
    <property type="protein sequence ID" value="MFD2738672.1"/>
    <property type="molecule type" value="Genomic_DNA"/>
</dbReference>
<feature type="compositionally biased region" description="Polar residues" evidence="1">
    <location>
        <begin position="85"/>
        <end position="94"/>
    </location>
</feature>
<dbReference type="Proteomes" id="UP001597474">
    <property type="component" value="Unassembled WGS sequence"/>
</dbReference>
<sequence>MARGFLGGLISGGIVVLGLGGVVSLLAPMPQPPQIGATPGAAETPEADIEVSQARQSIADTPTAPASQTATPSDTPAPDDLASLDETTTASAGQPETGEVGDIAAPSVVATARNDVPRAEAPVQANPRISTPATPEAVEELSISTEPAQPMAPPLEAVEGAFDLPVQPEVGMIDAPVLTAPAAEAEEEPLFARTPIETQAEPGAPQPRRSSPANRVDEPDAANHAVPESLHQTAQATAGESGPENASVATGPRVGKPARDPGAQKSGVIVNRLPNIAEDVATEDQVKPDTAAEQAEPDAAPVAEPDPRAIIRNAMPFTSSEDKPLMAIVLIDNGKSLTGGEAGLAALRSFPYPVSFAVDATLPDAAERMQAFREEGFEVLAMVDLPEGATPGDAETNFAVALGNLPQAVAVLEGTKGGLQVSRDVSDHVAAMLAESGHGLVTQDRGLNTVPKLARKNGVPAAPVFRDFDSKDQTPTVIRRFLDQAAFKAGQEGGVIMLGRLRPDTISALLLWGLQERASKVTLAPVSAVLLQE</sequence>
<gene>
    <name evidence="2" type="ORF">ACFSUD_03725</name>
</gene>
<name>A0ABW5U1K3_9RHOB</name>
<protein>
    <submittedName>
        <fullName evidence="2">Divergent polysaccharide deacetylase family protein</fullName>
    </submittedName>
</protein>
<evidence type="ECO:0000313" key="2">
    <source>
        <dbReference type="EMBL" id="MFD2738672.1"/>
    </source>
</evidence>
<organism evidence="2 3">
    <name type="scientific">Sulfitobacter aestuarii</name>
    <dbReference type="NCBI Taxonomy" id="2161676"/>
    <lineage>
        <taxon>Bacteria</taxon>
        <taxon>Pseudomonadati</taxon>
        <taxon>Pseudomonadota</taxon>
        <taxon>Alphaproteobacteria</taxon>
        <taxon>Rhodobacterales</taxon>
        <taxon>Roseobacteraceae</taxon>
        <taxon>Sulfitobacter</taxon>
    </lineage>
</organism>
<dbReference type="Pfam" id="PF04748">
    <property type="entry name" value="Polysacc_deac_2"/>
    <property type="match status" value="1"/>
</dbReference>
<keyword evidence="3" id="KW-1185">Reference proteome</keyword>
<feature type="compositionally biased region" description="Low complexity" evidence="1">
    <location>
        <begin position="288"/>
        <end position="303"/>
    </location>
</feature>
<accession>A0ABW5U1K3</accession>
<feature type="compositionally biased region" description="Low complexity" evidence="1">
    <location>
        <begin position="59"/>
        <end position="80"/>
    </location>
</feature>
<feature type="region of interest" description="Disordered" evidence="1">
    <location>
        <begin position="34"/>
        <end position="105"/>
    </location>
</feature>
<proteinExistence type="predicted"/>
<dbReference type="RefSeq" id="WP_386371590.1">
    <property type="nucleotide sequence ID" value="NZ_JBHUMP010000002.1"/>
</dbReference>
<comment type="caution">
    <text evidence="2">The sequence shown here is derived from an EMBL/GenBank/DDBJ whole genome shotgun (WGS) entry which is preliminary data.</text>
</comment>
<evidence type="ECO:0000256" key="1">
    <source>
        <dbReference type="SAM" id="MobiDB-lite"/>
    </source>
</evidence>
<dbReference type="Gene3D" id="3.20.20.370">
    <property type="entry name" value="Glycoside hydrolase/deacetylase"/>
    <property type="match status" value="1"/>
</dbReference>
<feature type="region of interest" description="Disordered" evidence="1">
    <location>
        <begin position="193"/>
        <end position="306"/>
    </location>
</feature>
<dbReference type="SUPFAM" id="SSF88713">
    <property type="entry name" value="Glycoside hydrolase/deacetylase"/>
    <property type="match status" value="1"/>
</dbReference>